<proteinExistence type="predicted"/>
<dbReference type="PRINTS" id="PR00035">
    <property type="entry name" value="HTHGNTR"/>
</dbReference>
<dbReference type="InterPro" id="IPR000524">
    <property type="entry name" value="Tscrpt_reg_HTH_GntR"/>
</dbReference>
<protein>
    <submittedName>
        <fullName evidence="5">GntR family histidine utilization transcriptional repressor</fullName>
    </submittedName>
</protein>
<gene>
    <name evidence="5" type="ORF">GGR17_002629</name>
</gene>
<evidence type="ECO:0000313" key="6">
    <source>
        <dbReference type="Proteomes" id="UP000585681"/>
    </source>
</evidence>
<dbReference type="SUPFAM" id="SSF46785">
    <property type="entry name" value="Winged helix' DNA-binding domain"/>
    <property type="match status" value="1"/>
</dbReference>
<evidence type="ECO:0000259" key="4">
    <source>
        <dbReference type="PROSITE" id="PS50949"/>
    </source>
</evidence>
<dbReference type="Proteomes" id="UP000585681">
    <property type="component" value="Unassembled WGS sequence"/>
</dbReference>
<dbReference type="CDD" id="cd07377">
    <property type="entry name" value="WHTH_GntR"/>
    <property type="match status" value="1"/>
</dbReference>
<sequence>MEDDGPRSAPKSLHETIRHDLERRILSGDWPPGYKIPSELDLSEIYGCSRMTVNKVMTQLAAAGLILRRRRVGSVVLPQKSLNAVLEIHDVKEEVLSRGGWYRHQILSRRYGSAGRIWPGEALSEEAPALHVTCLHFSDNMPFCLEARMIFLDAVPEAKAETFTDTAPGVWLLEHVPWSEAVNEIAAVNADAALADLLKISPGAACLTMTRRTWKNGEAVTMASFSYPGAQHKMQARFTPAHG</sequence>
<dbReference type="SUPFAM" id="SSF64288">
    <property type="entry name" value="Chorismate lyase-like"/>
    <property type="match status" value="1"/>
</dbReference>
<keyword evidence="3" id="KW-0804">Transcription</keyword>
<dbReference type="PANTHER" id="PTHR44846:SF16">
    <property type="entry name" value="TRANSCRIPTIONAL REGULATOR PHNF-RELATED"/>
    <property type="match status" value="1"/>
</dbReference>
<reference evidence="5" key="1">
    <citation type="submission" date="2020-08" db="EMBL/GenBank/DDBJ databases">
        <title>Genomic Encyclopedia of Type Strains, Phase IV (KMG-IV): sequencing the most valuable type-strain genomes for metagenomic binning, comparative biology and taxonomic classification.</title>
        <authorList>
            <person name="Goeker M."/>
        </authorList>
    </citation>
    <scope>NUCLEOTIDE SEQUENCE [LARGE SCALE GENOMIC DNA]</scope>
    <source>
        <strain evidence="5">DSM 105040</strain>
    </source>
</reference>
<dbReference type="InterPro" id="IPR050679">
    <property type="entry name" value="Bact_HTH_transcr_reg"/>
</dbReference>
<evidence type="ECO:0000256" key="3">
    <source>
        <dbReference type="ARBA" id="ARBA00023163"/>
    </source>
</evidence>
<comment type="caution">
    <text evidence="5">The sequence shown here is derived from an EMBL/GenBank/DDBJ whole genome shotgun (WGS) entry which is preliminary data.</text>
</comment>
<dbReference type="InterPro" id="IPR036388">
    <property type="entry name" value="WH-like_DNA-bd_sf"/>
</dbReference>
<dbReference type="PROSITE" id="PS50949">
    <property type="entry name" value="HTH_GNTR"/>
    <property type="match status" value="1"/>
</dbReference>
<dbReference type="Pfam" id="PF07702">
    <property type="entry name" value="UTRA"/>
    <property type="match status" value="1"/>
</dbReference>
<dbReference type="RefSeq" id="WP_054539948.1">
    <property type="nucleotide sequence ID" value="NZ_JACIEQ010000003.1"/>
</dbReference>
<dbReference type="Gene3D" id="3.40.1410.10">
    <property type="entry name" value="Chorismate lyase-like"/>
    <property type="match status" value="1"/>
</dbReference>
<keyword evidence="2" id="KW-0238">DNA-binding</keyword>
<dbReference type="InterPro" id="IPR036390">
    <property type="entry name" value="WH_DNA-bd_sf"/>
</dbReference>
<keyword evidence="1" id="KW-0805">Transcription regulation</keyword>
<keyword evidence="6" id="KW-1185">Reference proteome</keyword>
<evidence type="ECO:0000256" key="1">
    <source>
        <dbReference type="ARBA" id="ARBA00023015"/>
    </source>
</evidence>
<dbReference type="SMART" id="SM00866">
    <property type="entry name" value="UTRA"/>
    <property type="match status" value="1"/>
</dbReference>
<evidence type="ECO:0000313" key="5">
    <source>
        <dbReference type="EMBL" id="MBB4022810.1"/>
    </source>
</evidence>
<dbReference type="GO" id="GO:0003700">
    <property type="term" value="F:DNA-binding transcription factor activity"/>
    <property type="evidence" value="ECO:0007669"/>
    <property type="project" value="InterPro"/>
</dbReference>
<organism evidence="5 6">
    <name type="scientific">Actibacterium naphthalenivorans</name>
    <dbReference type="NCBI Taxonomy" id="1614693"/>
    <lineage>
        <taxon>Bacteria</taxon>
        <taxon>Pseudomonadati</taxon>
        <taxon>Pseudomonadota</taxon>
        <taxon>Alphaproteobacteria</taxon>
        <taxon>Rhodobacterales</taxon>
        <taxon>Roseobacteraceae</taxon>
        <taxon>Actibacterium</taxon>
    </lineage>
</organism>
<dbReference type="Gene3D" id="1.10.10.10">
    <property type="entry name" value="Winged helix-like DNA-binding domain superfamily/Winged helix DNA-binding domain"/>
    <property type="match status" value="1"/>
</dbReference>
<feature type="domain" description="HTH gntR-type" evidence="4">
    <location>
        <begin position="11"/>
        <end position="79"/>
    </location>
</feature>
<name>A0A840CCB8_9RHOB</name>
<dbReference type="InterPro" id="IPR028978">
    <property type="entry name" value="Chorismate_lyase_/UTRA_dom_sf"/>
</dbReference>
<dbReference type="Pfam" id="PF00392">
    <property type="entry name" value="GntR"/>
    <property type="match status" value="1"/>
</dbReference>
<dbReference type="SMART" id="SM00345">
    <property type="entry name" value="HTH_GNTR"/>
    <property type="match status" value="1"/>
</dbReference>
<dbReference type="InterPro" id="IPR011663">
    <property type="entry name" value="UTRA"/>
</dbReference>
<dbReference type="EMBL" id="JACIEQ010000003">
    <property type="protein sequence ID" value="MBB4022810.1"/>
    <property type="molecule type" value="Genomic_DNA"/>
</dbReference>
<dbReference type="PANTHER" id="PTHR44846">
    <property type="entry name" value="MANNOSYL-D-GLYCERATE TRANSPORT/METABOLISM SYSTEM REPRESSOR MNGR-RELATED"/>
    <property type="match status" value="1"/>
</dbReference>
<evidence type="ECO:0000256" key="2">
    <source>
        <dbReference type="ARBA" id="ARBA00023125"/>
    </source>
</evidence>
<dbReference type="GO" id="GO:0003677">
    <property type="term" value="F:DNA binding"/>
    <property type="evidence" value="ECO:0007669"/>
    <property type="project" value="UniProtKB-KW"/>
</dbReference>
<dbReference type="AlphaFoldDB" id="A0A840CCB8"/>
<accession>A0A840CCB8</accession>